<feature type="compositionally biased region" description="Basic and acidic residues" evidence="4">
    <location>
        <begin position="379"/>
        <end position="400"/>
    </location>
</feature>
<evidence type="ECO:0008006" key="7">
    <source>
        <dbReference type="Google" id="ProtNLM"/>
    </source>
</evidence>
<feature type="repeat" description="WD" evidence="3">
    <location>
        <begin position="105"/>
        <end position="140"/>
    </location>
</feature>
<name>A0AAE0DHX7_9LECA</name>
<dbReference type="Proteomes" id="UP001276659">
    <property type="component" value="Unassembled WGS sequence"/>
</dbReference>
<feature type="repeat" description="WD" evidence="3">
    <location>
        <begin position="291"/>
        <end position="323"/>
    </location>
</feature>
<sequence>MLETTMHGDENLPKDLPLENVPYEEHRRSHSLAETTRKASKSKNNFGSPIRLQSKILAVLADPTHDEAVYVAESAGTVRRVVLEVGEIPHSAIFVPNTGSTSHLYRGPTAPLTSIALSPDNGTLFAGCWDKSIWSWDLRTRAPGRRYLGHTDFVKAVLYLRLNGIDVLVSGGADASVIIWRVETGEKLFTLKGHTMGVLDLAVDPQTYPPAASDQGAVVILSAGSDRSIRRWAITADLSSASEIDPSNLILAHETSVYNLSFDNDTDLWTASADGTAKCLSRERNWMADTALEHGDYVRAVAIDEVGGWVISAGRDEHVKVWDKGSGKLRFVLEGHFEEITGLVVVGPPMGRERWVVSVGIDATIRRWRLETQELGKAVKEAEDDRNGVEKDEGEKEVVSGKENPFGIDEDEQRELDELMNDSE</sequence>
<accession>A0AAE0DHX7</accession>
<dbReference type="InterPro" id="IPR019775">
    <property type="entry name" value="WD40_repeat_CS"/>
</dbReference>
<dbReference type="PROSITE" id="PS50082">
    <property type="entry name" value="WD_REPEATS_2"/>
    <property type="match status" value="3"/>
</dbReference>
<feature type="compositionally biased region" description="Acidic residues" evidence="4">
    <location>
        <begin position="408"/>
        <end position="424"/>
    </location>
</feature>
<evidence type="ECO:0000313" key="6">
    <source>
        <dbReference type="Proteomes" id="UP001276659"/>
    </source>
</evidence>
<dbReference type="SUPFAM" id="SSF50978">
    <property type="entry name" value="WD40 repeat-like"/>
    <property type="match status" value="1"/>
</dbReference>
<dbReference type="EMBL" id="JASNWA010000009">
    <property type="protein sequence ID" value="KAK3169930.1"/>
    <property type="molecule type" value="Genomic_DNA"/>
</dbReference>
<evidence type="ECO:0000256" key="2">
    <source>
        <dbReference type="ARBA" id="ARBA00022737"/>
    </source>
</evidence>
<evidence type="ECO:0000256" key="3">
    <source>
        <dbReference type="PROSITE-ProRule" id="PRU00221"/>
    </source>
</evidence>
<keyword evidence="6" id="KW-1185">Reference proteome</keyword>
<dbReference type="InterPro" id="IPR015943">
    <property type="entry name" value="WD40/YVTN_repeat-like_dom_sf"/>
</dbReference>
<feature type="compositionally biased region" description="Basic and acidic residues" evidence="4">
    <location>
        <begin position="1"/>
        <end position="27"/>
    </location>
</feature>
<dbReference type="PROSITE" id="PS00678">
    <property type="entry name" value="WD_REPEATS_1"/>
    <property type="match status" value="1"/>
</dbReference>
<dbReference type="AlphaFoldDB" id="A0AAE0DHX7"/>
<dbReference type="Pfam" id="PF00400">
    <property type="entry name" value="WD40"/>
    <property type="match status" value="4"/>
</dbReference>
<dbReference type="InterPro" id="IPR001680">
    <property type="entry name" value="WD40_rpt"/>
</dbReference>
<dbReference type="GO" id="GO:0000209">
    <property type="term" value="P:protein polyubiquitination"/>
    <property type="evidence" value="ECO:0007669"/>
    <property type="project" value="TreeGrafter"/>
</dbReference>
<dbReference type="InterPro" id="IPR036322">
    <property type="entry name" value="WD40_repeat_dom_sf"/>
</dbReference>
<feature type="region of interest" description="Disordered" evidence="4">
    <location>
        <begin position="1"/>
        <end position="46"/>
    </location>
</feature>
<keyword evidence="1 3" id="KW-0853">WD repeat</keyword>
<dbReference type="Gene3D" id="2.130.10.10">
    <property type="entry name" value="YVTN repeat-like/Quinoprotein amine dehydrogenase"/>
    <property type="match status" value="2"/>
</dbReference>
<evidence type="ECO:0000313" key="5">
    <source>
        <dbReference type="EMBL" id="KAK3169930.1"/>
    </source>
</evidence>
<keyword evidence="2" id="KW-0677">Repeat</keyword>
<dbReference type="FunFam" id="2.130.10.10:FF:001196">
    <property type="entry name" value="WD repeat protein (AFU_orthologue AFUA_1G12380)"/>
    <property type="match status" value="1"/>
</dbReference>
<dbReference type="GO" id="GO:0043130">
    <property type="term" value="F:ubiquitin binding"/>
    <property type="evidence" value="ECO:0007669"/>
    <property type="project" value="TreeGrafter"/>
</dbReference>
<proteinExistence type="predicted"/>
<dbReference type="PROSITE" id="PS50294">
    <property type="entry name" value="WD_REPEATS_REGION"/>
    <property type="match status" value="1"/>
</dbReference>
<evidence type="ECO:0000256" key="1">
    <source>
        <dbReference type="ARBA" id="ARBA00022574"/>
    </source>
</evidence>
<feature type="repeat" description="WD" evidence="3">
    <location>
        <begin position="147"/>
        <end position="190"/>
    </location>
</feature>
<dbReference type="GO" id="GO:0043224">
    <property type="term" value="C:nuclear SCF ubiquitin ligase complex"/>
    <property type="evidence" value="ECO:0007669"/>
    <property type="project" value="TreeGrafter"/>
</dbReference>
<feature type="region of interest" description="Disordered" evidence="4">
    <location>
        <begin position="379"/>
        <end position="424"/>
    </location>
</feature>
<comment type="caution">
    <text evidence="5">The sequence shown here is derived from an EMBL/GenBank/DDBJ whole genome shotgun (WGS) entry which is preliminary data.</text>
</comment>
<dbReference type="PANTHER" id="PTHR22847">
    <property type="entry name" value="WD40 REPEAT PROTEIN"/>
    <property type="match status" value="1"/>
</dbReference>
<dbReference type="SMART" id="SM00320">
    <property type="entry name" value="WD40"/>
    <property type="match status" value="6"/>
</dbReference>
<dbReference type="PANTHER" id="PTHR22847:SF681">
    <property type="entry name" value="F-BOX PROTEIN MET30"/>
    <property type="match status" value="1"/>
</dbReference>
<dbReference type="CDD" id="cd00200">
    <property type="entry name" value="WD40"/>
    <property type="match status" value="1"/>
</dbReference>
<gene>
    <name evidence="5" type="ORF">OEA41_009314</name>
</gene>
<reference evidence="5" key="1">
    <citation type="submission" date="2022-11" db="EMBL/GenBank/DDBJ databases">
        <title>Chromosomal genome sequence assembly and mating type (MAT) locus characterization of the leprose asexual lichenized fungus Lepraria neglecta (Nyl.) Erichsen.</title>
        <authorList>
            <person name="Allen J.L."/>
            <person name="Pfeffer B."/>
        </authorList>
    </citation>
    <scope>NUCLEOTIDE SEQUENCE</scope>
    <source>
        <strain evidence="5">Allen 5258</strain>
    </source>
</reference>
<organism evidence="5 6">
    <name type="scientific">Lepraria neglecta</name>
    <dbReference type="NCBI Taxonomy" id="209136"/>
    <lineage>
        <taxon>Eukaryota</taxon>
        <taxon>Fungi</taxon>
        <taxon>Dikarya</taxon>
        <taxon>Ascomycota</taxon>
        <taxon>Pezizomycotina</taxon>
        <taxon>Lecanoromycetes</taxon>
        <taxon>OSLEUM clade</taxon>
        <taxon>Lecanoromycetidae</taxon>
        <taxon>Lecanorales</taxon>
        <taxon>Lecanorineae</taxon>
        <taxon>Stereocaulaceae</taxon>
        <taxon>Lepraria</taxon>
    </lineage>
</organism>
<evidence type="ECO:0000256" key="4">
    <source>
        <dbReference type="SAM" id="MobiDB-lite"/>
    </source>
</evidence>
<protein>
    <recommendedName>
        <fullName evidence="7">WD40 repeat-like protein</fullName>
    </recommendedName>
</protein>